<keyword evidence="9 14" id="KW-0862">Zinc</keyword>
<evidence type="ECO:0000256" key="11">
    <source>
        <dbReference type="ARBA" id="ARBA00023015"/>
    </source>
</evidence>
<evidence type="ECO:0000256" key="12">
    <source>
        <dbReference type="ARBA" id="ARBA00023125"/>
    </source>
</evidence>
<comment type="cofactor">
    <cofactor evidence="14">
        <name>Zn(2+)</name>
        <dbReference type="ChEBI" id="CHEBI:29105"/>
    </cofactor>
    <text evidence="14">Binds 1 zinc ion per subunit.</text>
</comment>
<feature type="binding site" evidence="15">
    <location>
        <position position="170"/>
    </location>
    <ligand>
        <name>Fe cation</name>
        <dbReference type="ChEBI" id="CHEBI:24875"/>
    </ligand>
</feature>
<dbReference type="Gene3D" id="3.30.1490.190">
    <property type="match status" value="1"/>
</dbReference>
<dbReference type="GO" id="GO:1900705">
    <property type="term" value="P:negative regulation of siderophore biosynthetic process"/>
    <property type="evidence" value="ECO:0007669"/>
    <property type="project" value="TreeGrafter"/>
</dbReference>
<feature type="binding site" evidence="15">
    <location>
        <position position="132"/>
    </location>
    <ligand>
        <name>Fe cation</name>
        <dbReference type="ChEBI" id="CHEBI:24875"/>
    </ligand>
</feature>
<keyword evidence="13" id="KW-0804">Transcription</keyword>
<comment type="subcellular location">
    <subcellularLocation>
        <location evidence="2">Cytoplasm</location>
    </subcellularLocation>
</comment>
<dbReference type="InterPro" id="IPR002481">
    <property type="entry name" value="FUR"/>
</dbReference>
<keyword evidence="7" id="KW-0678">Repressor</keyword>
<organism evidence="16 17">
    <name type="scientific">Sulfurospirillum cavolei</name>
    <dbReference type="NCBI Taxonomy" id="366522"/>
    <lineage>
        <taxon>Bacteria</taxon>
        <taxon>Pseudomonadati</taxon>
        <taxon>Campylobacterota</taxon>
        <taxon>Epsilonproteobacteria</taxon>
        <taxon>Campylobacterales</taxon>
        <taxon>Sulfurospirillaceae</taxon>
        <taxon>Sulfurospirillum</taxon>
    </lineage>
</organism>
<feature type="binding site" evidence="14">
    <location>
        <position position="141"/>
    </location>
    <ligand>
        <name>Zn(2+)</name>
        <dbReference type="ChEBI" id="CHEBI:29105"/>
    </ligand>
</feature>
<evidence type="ECO:0000256" key="1">
    <source>
        <dbReference type="ARBA" id="ARBA00002997"/>
    </source>
</evidence>
<evidence type="ECO:0000256" key="5">
    <source>
        <dbReference type="ARBA" id="ARBA00020910"/>
    </source>
</evidence>
<evidence type="ECO:0000313" key="17">
    <source>
        <dbReference type="Proteomes" id="UP000231638"/>
    </source>
</evidence>
<evidence type="ECO:0000256" key="9">
    <source>
        <dbReference type="ARBA" id="ARBA00022833"/>
    </source>
</evidence>
<comment type="subunit">
    <text evidence="4">Homodimer.</text>
</comment>
<keyword evidence="11" id="KW-0805">Transcription regulation</keyword>
<comment type="similarity">
    <text evidence="3">Belongs to the Fur family.</text>
</comment>
<dbReference type="GO" id="GO:0008270">
    <property type="term" value="F:zinc ion binding"/>
    <property type="evidence" value="ECO:0007669"/>
    <property type="project" value="TreeGrafter"/>
</dbReference>
<accession>A0A2D3WIZ3</accession>
<evidence type="ECO:0000256" key="10">
    <source>
        <dbReference type="ARBA" id="ARBA00023004"/>
    </source>
</evidence>
<dbReference type="GO" id="GO:0005829">
    <property type="term" value="C:cytosol"/>
    <property type="evidence" value="ECO:0007669"/>
    <property type="project" value="TreeGrafter"/>
</dbReference>
<keyword evidence="10 15" id="KW-0408">Iron</keyword>
<evidence type="ECO:0000256" key="4">
    <source>
        <dbReference type="ARBA" id="ARBA00011738"/>
    </source>
</evidence>
<dbReference type="GO" id="GO:0003700">
    <property type="term" value="F:DNA-binding transcription factor activity"/>
    <property type="evidence" value="ECO:0007669"/>
    <property type="project" value="InterPro"/>
</dbReference>
<feature type="binding site" evidence="14">
    <location>
        <position position="138"/>
    </location>
    <ligand>
        <name>Zn(2+)</name>
        <dbReference type="ChEBI" id="CHEBI:29105"/>
    </ligand>
</feature>
<dbReference type="CDD" id="cd07153">
    <property type="entry name" value="Fur_like"/>
    <property type="match status" value="1"/>
</dbReference>
<dbReference type="Pfam" id="PF01475">
    <property type="entry name" value="FUR"/>
    <property type="match status" value="1"/>
</dbReference>
<dbReference type="Gene3D" id="1.10.10.10">
    <property type="entry name" value="Winged helix-like DNA-binding domain superfamily/Winged helix DNA-binding domain"/>
    <property type="match status" value="1"/>
</dbReference>
<keyword evidence="12" id="KW-0238">DNA-binding</keyword>
<evidence type="ECO:0000256" key="14">
    <source>
        <dbReference type="PIRSR" id="PIRSR602481-1"/>
    </source>
</evidence>
<dbReference type="GO" id="GO:0045892">
    <property type="term" value="P:negative regulation of DNA-templated transcription"/>
    <property type="evidence" value="ECO:0007669"/>
    <property type="project" value="TreeGrafter"/>
</dbReference>
<evidence type="ECO:0000256" key="3">
    <source>
        <dbReference type="ARBA" id="ARBA00007957"/>
    </source>
</evidence>
<dbReference type="InterPro" id="IPR043135">
    <property type="entry name" value="Fur_C"/>
</dbReference>
<evidence type="ECO:0000256" key="13">
    <source>
        <dbReference type="ARBA" id="ARBA00023163"/>
    </source>
</evidence>
<evidence type="ECO:0000256" key="6">
    <source>
        <dbReference type="ARBA" id="ARBA00022490"/>
    </source>
</evidence>
<sequence length="184" mass="21491">MSTTTQNPTAITRLKHSFNTPSNMQEHLLNVNEDENASLTFEAFYKRFQKMTCSVKLRHSDQRETLLKVLFKTQKHLSAEEIQTLLKNEHRVGVSLATVYKQLLLLEMLDLASVVVTFPKKTKRYRLKHTFHHDHLVCVKCGRIIPFYDSVIETEQEAILAHHHFTGIHHTMVLYGICERCHHE</sequence>
<dbReference type="PANTHER" id="PTHR33202">
    <property type="entry name" value="ZINC UPTAKE REGULATION PROTEIN"/>
    <property type="match status" value="1"/>
</dbReference>
<comment type="function">
    <text evidence="1">Acts as a global negative controlling element, employing Fe(2+) as a cofactor to bind the operator of the repressed genes.</text>
</comment>
<dbReference type="Proteomes" id="UP000231638">
    <property type="component" value="Unassembled WGS sequence"/>
</dbReference>
<dbReference type="AlphaFoldDB" id="A0A2D3WIZ3"/>
<comment type="cofactor">
    <cofactor evidence="15">
        <name>Mn(2+)</name>
        <dbReference type="ChEBI" id="CHEBI:29035"/>
    </cofactor>
    <cofactor evidence="15">
        <name>Fe(2+)</name>
        <dbReference type="ChEBI" id="CHEBI:29033"/>
    </cofactor>
    <text evidence="15">Binds 1 Mn(2+) or Fe(2+) ion per subunit.</text>
</comment>
<feature type="binding site" evidence="14">
    <location>
        <position position="178"/>
    </location>
    <ligand>
        <name>Zn(2+)</name>
        <dbReference type="ChEBI" id="CHEBI:29105"/>
    </ligand>
</feature>
<evidence type="ECO:0000313" key="16">
    <source>
        <dbReference type="EMBL" id="DAB37059.1"/>
    </source>
</evidence>
<gene>
    <name evidence="16" type="ORF">CFH80_01650</name>
</gene>
<feature type="binding site" evidence="14">
    <location>
        <position position="181"/>
    </location>
    <ligand>
        <name>Zn(2+)</name>
        <dbReference type="ChEBI" id="CHEBI:29105"/>
    </ligand>
</feature>
<dbReference type="InterPro" id="IPR036390">
    <property type="entry name" value="WH_DNA-bd_sf"/>
</dbReference>
<dbReference type="SUPFAM" id="SSF46785">
    <property type="entry name" value="Winged helix' DNA-binding domain"/>
    <property type="match status" value="1"/>
</dbReference>
<dbReference type="EMBL" id="DLUG01000047">
    <property type="protein sequence ID" value="DAB37059.1"/>
    <property type="molecule type" value="Genomic_DNA"/>
</dbReference>
<dbReference type="InterPro" id="IPR036388">
    <property type="entry name" value="WH-like_DNA-bd_sf"/>
</dbReference>
<reference evidence="16 17" key="1">
    <citation type="journal article" date="2017" name="Front. Microbiol.">
        <title>Comparative Genomic Analysis of the Class Epsilonproteobacteria and Proposed Reclassification to Epsilonbacteraeota (phyl. nov.).</title>
        <authorList>
            <person name="Waite D.W."/>
            <person name="Vanwonterghem I."/>
            <person name="Rinke C."/>
            <person name="Parks D.H."/>
            <person name="Zhang Y."/>
            <person name="Takai K."/>
            <person name="Sievert S.M."/>
            <person name="Simon J."/>
            <person name="Campbell B.J."/>
            <person name="Hanson T.E."/>
            <person name="Woyke T."/>
            <person name="Klotz M.G."/>
            <person name="Hugenholtz P."/>
        </authorList>
    </citation>
    <scope>NUCLEOTIDE SEQUENCE [LARGE SCALE GENOMIC DNA]</scope>
    <source>
        <strain evidence="16">UBA11420</strain>
    </source>
</reference>
<keyword evidence="6" id="KW-0963">Cytoplasm</keyword>
<dbReference type="PANTHER" id="PTHR33202:SF2">
    <property type="entry name" value="FERRIC UPTAKE REGULATION PROTEIN"/>
    <property type="match status" value="1"/>
</dbReference>
<evidence type="ECO:0000256" key="8">
    <source>
        <dbReference type="ARBA" id="ARBA00022723"/>
    </source>
</evidence>
<name>A0A2D3WIZ3_9BACT</name>
<protein>
    <recommendedName>
        <fullName evidence="5">Ferric uptake regulation protein</fullName>
    </recommendedName>
</protein>
<evidence type="ECO:0000256" key="15">
    <source>
        <dbReference type="PIRSR" id="PIRSR602481-2"/>
    </source>
</evidence>
<evidence type="ECO:0000256" key="7">
    <source>
        <dbReference type="ARBA" id="ARBA00022491"/>
    </source>
</evidence>
<evidence type="ECO:0000256" key="2">
    <source>
        <dbReference type="ARBA" id="ARBA00004496"/>
    </source>
</evidence>
<feature type="binding site" evidence="15">
    <location>
        <position position="153"/>
    </location>
    <ligand>
        <name>Fe cation</name>
        <dbReference type="ChEBI" id="CHEBI:24875"/>
    </ligand>
</feature>
<keyword evidence="8 14" id="KW-0479">Metal-binding</keyword>
<dbReference type="GO" id="GO:0000976">
    <property type="term" value="F:transcription cis-regulatory region binding"/>
    <property type="evidence" value="ECO:0007669"/>
    <property type="project" value="TreeGrafter"/>
</dbReference>
<feature type="binding site" evidence="15">
    <location>
        <position position="134"/>
    </location>
    <ligand>
        <name>Fe cation</name>
        <dbReference type="ChEBI" id="CHEBI:24875"/>
    </ligand>
</feature>
<proteinExistence type="inferred from homology"/>
<comment type="caution">
    <text evidence="16">The sequence shown here is derived from an EMBL/GenBank/DDBJ whole genome shotgun (WGS) entry which is preliminary data.</text>
</comment>